<sequence>MNSHRPNLNGGKGGKGGNGGRKGGNGGIGERPQLARDDINLFNEINGGIGGTGGDAVGRNDGEGGDGGAGQGPKISTEPLLPGVDFLNVPDMGIDDFCKTYGVRDRSRTLLKGKGFDMAADILEVSEHDLETFGLQAGEIMELKRTLRKFLAKSKRR</sequence>
<proteinExistence type="predicted"/>
<dbReference type="AlphaFoldDB" id="A0A8H6Z6L6"/>
<accession>A0A8H6Z6L6</accession>
<evidence type="ECO:0000313" key="3">
    <source>
        <dbReference type="Proteomes" id="UP000623467"/>
    </source>
</evidence>
<evidence type="ECO:0000313" key="2">
    <source>
        <dbReference type="EMBL" id="KAF7373283.1"/>
    </source>
</evidence>
<reference evidence="2" key="1">
    <citation type="submission" date="2020-05" db="EMBL/GenBank/DDBJ databases">
        <title>Mycena genomes resolve the evolution of fungal bioluminescence.</title>
        <authorList>
            <person name="Tsai I.J."/>
        </authorList>
    </citation>
    <scope>NUCLEOTIDE SEQUENCE</scope>
    <source>
        <strain evidence="2">160909Yilan</strain>
    </source>
</reference>
<organism evidence="2 3">
    <name type="scientific">Mycena sanguinolenta</name>
    <dbReference type="NCBI Taxonomy" id="230812"/>
    <lineage>
        <taxon>Eukaryota</taxon>
        <taxon>Fungi</taxon>
        <taxon>Dikarya</taxon>
        <taxon>Basidiomycota</taxon>
        <taxon>Agaricomycotina</taxon>
        <taxon>Agaricomycetes</taxon>
        <taxon>Agaricomycetidae</taxon>
        <taxon>Agaricales</taxon>
        <taxon>Marasmiineae</taxon>
        <taxon>Mycenaceae</taxon>
        <taxon>Mycena</taxon>
    </lineage>
</organism>
<feature type="region of interest" description="Disordered" evidence="1">
    <location>
        <begin position="50"/>
        <end position="80"/>
    </location>
</feature>
<evidence type="ECO:0008006" key="4">
    <source>
        <dbReference type="Google" id="ProtNLM"/>
    </source>
</evidence>
<dbReference type="Proteomes" id="UP000623467">
    <property type="component" value="Unassembled WGS sequence"/>
</dbReference>
<name>A0A8H6Z6L6_9AGAR</name>
<evidence type="ECO:0000256" key="1">
    <source>
        <dbReference type="SAM" id="MobiDB-lite"/>
    </source>
</evidence>
<comment type="caution">
    <text evidence="2">The sequence shown here is derived from an EMBL/GenBank/DDBJ whole genome shotgun (WGS) entry which is preliminary data.</text>
</comment>
<protein>
    <recommendedName>
        <fullName evidence="4">SAM domain-containing protein</fullName>
    </recommendedName>
</protein>
<feature type="compositionally biased region" description="Gly residues" evidence="1">
    <location>
        <begin position="10"/>
        <end position="29"/>
    </location>
</feature>
<keyword evidence="3" id="KW-1185">Reference proteome</keyword>
<feature type="region of interest" description="Disordered" evidence="1">
    <location>
        <begin position="1"/>
        <end position="32"/>
    </location>
</feature>
<gene>
    <name evidence="2" type="ORF">MSAN_00537300</name>
</gene>
<dbReference type="EMBL" id="JACAZH010000003">
    <property type="protein sequence ID" value="KAF7373283.1"/>
    <property type="molecule type" value="Genomic_DNA"/>
</dbReference>